<feature type="signal peptide" evidence="5">
    <location>
        <begin position="1"/>
        <end position="27"/>
    </location>
</feature>
<evidence type="ECO:0000313" key="7">
    <source>
        <dbReference type="EMBL" id="GAA2380645.1"/>
    </source>
</evidence>
<protein>
    <submittedName>
        <fullName evidence="7">ABC transporter substrate-binding protein</fullName>
    </submittedName>
</protein>
<dbReference type="Gene3D" id="3.40.50.1980">
    <property type="entry name" value="Nitrogenase molybdenum iron protein domain"/>
    <property type="match status" value="2"/>
</dbReference>
<evidence type="ECO:0000256" key="4">
    <source>
        <dbReference type="ARBA" id="ARBA00022729"/>
    </source>
</evidence>
<accession>A0ABP5UJU6</accession>
<comment type="similarity">
    <text evidence="2">Belongs to the bacterial solute-binding protein 8 family.</text>
</comment>
<dbReference type="PROSITE" id="PS51257">
    <property type="entry name" value="PROKAR_LIPOPROTEIN"/>
    <property type="match status" value="1"/>
</dbReference>
<proteinExistence type="inferred from homology"/>
<reference evidence="8" key="1">
    <citation type="journal article" date="2019" name="Int. J. Syst. Evol. Microbiol.">
        <title>The Global Catalogue of Microorganisms (GCM) 10K type strain sequencing project: providing services to taxonomists for standard genome sequencing and annotation.</title>
        <authorList>
            <consortium name="The Broad Institute Genomics Platform"/>
            <consortium name="The Broad Institute Genome Sequencing Center for Infectious Disease"/>
            <person name="Wu L."/>
            <person name="Ma J."/>
        </authorList>
    </citation>
    <scope>NUCLEOTIDE SEQUENCE [LARGE SCALE GENOMIC DNA]</scope>
    <source>
        <strain evidence="8">JCM 16227</strain>
    </source>
</reference>
<dbReference type="Proteomes" id="UP001501170">
    <property type="component" value="Unassembled WGS sequence"/>
</dbReference>
<gene>
    <name evidence="7" type="ORF">GCM10009855_20880</name>
</gene>
<dbReference type="InterPro" id="IPR051313">
    <property type="entry name" value="Bact_iron-sidero_bind"/>
</dbReference>
<evidence type="ECO:0000256" key="5">
    <source>
        <dbReference type="SAM" id="SignalP"/>
    </source>
</evidence>
<comment type="caution">
    <text evidence="7">The sequence shown here is derived from an EMBL/GenBank/DDBJ whole genome shotgun (WGS) entry which is preliminary data.</text>
</comment>
<sequence length="338" mass="34730">MLARSPRRCAGALATAVALTVGLGACAADDDVLRTPDGSVISTTVTRIAEVNIVNPGRDYAKTCLAPTAPDPGLADVARIVVTDPALLDALCALGMGAQVTGVTAPAGSVPAYLGPQLASVPALGDAPASSAVRTAAPQVVLTSPETRQRLDALRGTGALGTARIVTVDPASDWQAAFRAVAAGVSRTGAANARLDEFTTEAHRVGRVMDAPHSEVSLVRFTPDAEMIEGTGSFGAQIMATIGVARPAAQRTPEAVPATDADFTDADADLIYVSYEGPEGLERGKRVLLSDRWLDMGAPTWNRVLSVDDTVWYGTSGLAAAWLVLNDVKVSLNSSSAG</sequence>
<comment type="subcellular location">
    <subcellularLocation>
        <location evidence="1">Cell envelope</location>
    </subcellularLocation>
</comment>
<keyword evidence="4 5" id="KW-0732">Signal</keyword>
<evidence type="ECO:0000256" key="1">
    <source>
        <dbReference type="ARBA" id="ARBA00004196"/>
    </source>
</evidence>
<name>A0ABP5UJU6_9ACTN</name>
<evidence type="ECO:0000256" key="3">
    <source>
        <dbReference type="ARBA" id="ARBA00022448"/>
    </source>
</evidence>
<keyword evidence="8" id="KW-1185">Reference proteome</keyword>
<evidence type="ECO:0000259" key="6">
    <source>
        <dbReference type="PROSITE" id="PS50983"/>
    </source>
</evidence>
<dbReference type="PROSITE" id="PS50983">
    <property type="entry name" value="FE_B12_PBP"/>
    <property type="match status" value="1"/>
</dbReference>
<dbReference type="RefSeq" id="WP_278127447.1">
    <property type="nucleotide sequence ID" value="NZ_BAAARB010000009.1"/>
</dbReference>
<organism evidence="7 8">
    <name type="scientific">Gordonia cholesterolivorans</name>
    <dbReference type="NCBI Taxonomy" id="559625"/>
    <lineage>
        <taxon>Bacteria</taxon>
        <taxon>Bacillati</taxon>
        <taxon>Actinomycetota</taxon>
        <taxon>Actinomycetes</taxon>
        <taxon>Mycobacteriales</taxon>
        <taxon>Gordoniaceae</taxon>
        <taxon>Gordonia</taxon>
    </lineage>
</organism>
<dbReference type="SUPFAM" id="SSF53807">
    <property type="entry name" value="Helical backbone' metal receptor"/>
    <property type="match status" value="1"/>
</dbReference>
<dbReference type="PANTHER" id="PTHR30532:SF25">
    <property type="entry name" value="IRON(III) DICITRATE-BINDING PERIPLASMIC PROTEIN"/>
    <property type="match status" value="1"/>
</dbReference>
<feature type="domain" description="Fe/B12 periplasmic-binding" evidence="6">
    <location>
        <begin position="79"/>
        <end position="336"/>
    </location>
</feature>
<dbReference type="PANTHER" id="PTHR30532">
    <property type="entry name" value="IRON III DICITRATE-BINDING PERIPLASMIC PROTEIN"/>
    <property type="match status" value="1"/>
</dbReference>
<evidence type="ECO:0000256" key="2">
    <source>
        <dbReference type="ARBA" id="ARBA00008814"/>
    </source>
</evidence>
<keyword evidence="3" id="KW-0813">Transport</keyword>
<feature type="chain" id="PRO_5046296122" evidence="5">
    <location>
        <begin position="28"/>
        <end position="338"/>
    </location>
</feature>
<dbReference type="EMBL" id="BAAARB010000009">
    <property type="protein sequence ID" value="GAA2380645.1"/>
    <property type="molecule type" value="Genomic_DNA"/>
</dbReference>
<evidence type="ECO:0000313" key="8">
    <source>
        <dbReference type="Proteomes" id="UP001501170"/>
    </source>
</evidence>
<dbReference type="InterPro" id="IPR002491">
    <property type="entry name" value="ABC_transptr_periplasmic_BD"/>
</dbReference>